<evidence type="ECO:0000313" key="2">
    <source>
        <dbReference type="Proteomes" id="UP000046122"/>
    </source>
</evidence>
<protein>
    <submittedName>
        <fullName evidence="1">Uncharacterized protein</fullName>
    </submittedName>
</protein>
<organism evidence="1 2">
    <name type="scientific">Mesorhizobium plurifarium</name>
    <dbReference type="NCBI Taxonomy" id="69974"/>
    <lineage>
        <taxon>Bacteria</taxon>
        <taxon>Pseudomonadati</taxon>
        <taxon>Pseudomonadota</taxon>
        <taxon>Alphaproteobacteria</taxon>
        <taxon>Hyphomicrobiales</taxon>
        <taxon>Phyllobacteriaceae</taxon>
        <taxon>Mesorhizobium</taxon>
    </lineage>
</organism>
<dbReference type="EMBL" id="CCNE01000016">
    <property type="protein sequence ID" value="CDX56074.1"/>
    <property type="molecule type" value="Genomic_DNA"/>
</dbReference>
<reference evidence="1 2" key="1">
    <citation type="submission" date="2014-08" db="EMBL/GenBank/DDBJ databases">
        <authorList>
            <person name="Moulin Lionel"/>
        </authorList>
    </citation>
    <scope>NUCLEOTIDE SEQUENCE [LARGE SCALE GENOMIC DNA]</scope>
</reference>
<gene>
    <name evidence="1" type="ORF">MPL3365_230018</name>
</gene>
<sequence>MAGAPYAREDYGLAGEQTSHAALVDICGKSWFTRSCRDRRPWSLNRPGITSGPPRAWQGYRIWVMAWMR</sequence>
<accession>A0A090GAR2</accession>
<evidence type="ECO:0000313" key="1">
    <source>
        <dbReference type="EMBL" id="CDX56074.1"/>
    </source>
</evidence>
<dbReference type="AlphaFoldDB" id="A0A090GAR2"/>
<name>A0A090GAR2_MESPL</name>
<proteinExistence type="predicted"/>
<dbReference type="Proteomes" id="UP000046122">
    <property type="component" value="Unassembled WGS sequence"/>
</dbReference>